<name>A0A1B7THJ7_9ASCO</name>
<comment type="subunit">
    <text evidence="1">Component of the Mediator complex.</text>
</comment>
<reference evidence="3" key="1">
    <citation type="journal article" date="2016" name="Proc. Natl. Acad. Sci. U.S.A.">
        <title>Comparative genomics of biotechnologically important yeasts.</title>
        <authorList>
            <person name="Riley R."/>
            <person name="Haridas S."/>
            <person name="Wolfe K.H."/>
            <person name="Lopes M.R."/>
            <person name="Hittinger C.T."/>
            <person name="Goeker M."/>
            <person name="Salamov A.A."/>
            <person name="Wisecaver J.H."/>
            <person name="Long T.M."/>
            <person name="Calvey C.H."/>
            <person name="Aerts A.L."/>
            <person name="Barry K.W."/>
            <person name="Choi C."/>
            <person name="Clum A."/>
            <person name="Coughlan A.Y."/>
            <person name="Deshpande S."/>
            <person name="Douglass A.P."/>
            <person name="Hanson S.J."/>
            <person name="Klenk H.-P."/>
            <person name="LaButti K.M."/>
            <person name="Lapidus A."/>
            <person name="Lindquist E.A."/>
            <person name="Lipzen A.M."/>
            <person name="Meier-Kolthoff J.P."/>
            <person name="Ohm R.A."/>
            <person name="Otillar R.P."/>
            <person name="Pangilinan J.L."/>
            <person name="Peng Y."/>
            <person name="Rokas A."/>
            <person name="Rosa C.A."/>
            <person name="Scheuner C."/>
            <person name="Sibirny A.A."/>
            <person name="Slot J.C."/>
            <person name="Stielow J.B."/>
            <person name="Sun H."/>
            <person name="Kurtzman C.P."/>
            <person name="Blackwell M."/>
            <person name="Grigoriev I.V."/>
            <person name="Jeffries T.W."/>
        </authorList>
    </citation>
    <scope>NUCLEOTIDE SEQUENCE [LARGE SCALE GENOMIC DNA]</scope>
    <source>
        <strain evidence="3">NRRL Y-1626</strain>
    </source>
</reference>
<dbReference type="Proteomes" id="UP000092321">
    <property type="component" value="Unassembled WGS sequence"/>
</dbReference>
<keyword evidence="1" id="KW-0804">Transcription</keyword>
<keyword evidence="3" id="KW-1185">Reference proteome</keyword>
<dbReference type="Pfam" id="PF10156">
    <property type="entry name" value="Med17"/>
    <property type="match status" value="1"/>
</dbReference>
<organism evidence="2 3">
    <name type="scientific">Hanseniaspora valbyensis NRRL Y-1626</name>
    <dbReference type="NCBI Taxonomy" id="766949"/>
    <lineage>
        <taxon>Eukaryota</taxon>
        <taxon>Fungi</taxon>
        <taxon>Dikarya</taxon>
        <taxon>Ascomycota</taxon>
        <taxon>Saccharomycotina</taxon>
        <taxon>Saccharomycetes</taxon>
        <taxon>Saccharomycodales</taxon>
        <taxon>Saccharomycodaceae</taxon>
        <taxon>Hanseniaspora</taxon>
    </lineage>
</organism>
<gene>
    <name evidence="1" type="primary">MED17</name>
    <name evidence="2" type="ORF">HANVADRAFT_55010</name>
</gene>
<evidence type="ECO:0000313" key="2">
    <source>
        <dbReference type="EMBL" id="OBA28217.1"/>
    </source>
</evidence>
<accession>A0A1B7THJ7</accession>
<dbReference type="Gene3D" id="6.10.250.2620">
    <property type="match status" value="1"/>
</dbReference>
<dbReference type="GO" id="GO:0003712">
    <property type="term" value="F:transcription coregulator activity"/>
    <property type="evidence" value="ECO:0007669"/>
    <property type="project" value="InterPro"/>
</dbReference>
<comment type="subcellular location">
    <subcellularLocation>
        <location evidence="1">Nucleus</location>
    </subcellularLocation>
</comment>
<comment type="similarity">
    <text evidence="1">Belongs to the Mediator complex subunit 17 family.</text>
</comment>
<comment type="caution">
    <text evidence="2">The sequence shown here is derived from an EMBL/GenBank/DDBJ whole genome shotgun (WGS) entry which is preliminary data.</text>
</comment>
<keyword evidence="1" id="KW-0539">Nucleus</keyword>
<dbReference type="InterPro" id="IPR019313">
    <property type="entry name" value="Mediator_Med17"/>
</dbReference>
<dbReference type="OrthoDB" id="5319830at2759"/>
<dbReference type="GO" id="GO:0016592">
    <property type="term" value="C:mediator complex"/>
    <property type="evidence" value="ECO:0007669"/>
    <property type="project" value="InterPro"/>
</dbReference>
<protein>
    <recommendedName>
        <fullName evidence="1">Mediator of RNA polymerase II transcription subunit 17</fullName>
    </recommendedName>
    <alternativeName>
        <fullName evidence="1">Mediator complex subunit 17</fullName>
    </alternativeName>
</protein>
<dbReference type="GO" id="GO:0006357">
    <property type="term" value="P:regulation of transcription by RNA polymerase II"/>
    <property type="evidence" value="ECO:0007669"/>
    <property type="project" value="InterPro"/>
</dbReference>
<sequence>MVFKKKESEVAKVETQENLSVNDDVNTFNIDPQLIDILKTQDDSLTVNNEQNNSSNKSLEDLPINEFISLVLRERNISFKNLSSESLLENDTEDVIIENDTNNDNILVEQSSEESSTLTLEQFEKLKVESLQLINNAINESSLLLEIVSLLISPVKPKQGSLTMSPFLKQHLPIGSLNSDAIPMKQILENDVVKNYLIKLAWKLYSLKDIGNYYDTNFQRLNKQILIENKYWSIISDAKLIEKNCFVKNIKSNTISLKYGINGNQIANLAITNDDLDSFEVQLIPTINSHKININSEGDRKKDSNIIFKYVKLDVYDTEKNILQSSSQLSDKTLQTLKNTLIINNLADQLTRLNELQLQELLFVTLKNECKQNINSNKEMYLKNENLIEITTLGKYKIVIAYENLFVKDLDKYFSSDNDSKLANDLLKLMETNLFYLNSLRSYNNIVNKPIYYSKKTNHQNKSNTYNYHNILFNLLVKFNHKYLMNSFVQVFESNSTFTIQKISDVNDDENSNEIAISSSDNPRLKNLKMKINSYTPLITKPKTDIIINKGDKEYTIKVNLNDTKNYSLFLGDDSKNIFNNIIELLEYLTYISI</sequence>
<evidence type="ECO:0000256" key="1">
    <source>
        <dbReference type="RuleBase" id="RU364140"/>
    </source>
</evidence>
<keyword evidence="1" id="KW-0010">Activator</keyword>
<evidence type="ECO:0000313" key="3">
    <source>
        <dbReference type="Proteomes" id="UP000092321"/>
    </source>
</evidence>
<proteinExistence type="inferred from homology"/>
<dbReference type="EMBL" id="LXPE01000004">
    <property type="protein sequence ID" value="OBA28217.1"/>
    <property type="molecule type" value="Genomic_DNA"/>
</dbReference>
<dbReference type="AlphaFoldDB" id="A0A1B7THJ7"/>
<comment type="function">
    <text evidence="1">Component of the Mediator complex, a coactivator involved in the regulated transcription of nearly all RNA polymerase II-dependent genes. Mediator functions as a bridge to convey information from gene-specific regulatory proteins to the basal RNA polymerase II transcription machinery. Mediator is recruited to promoters by direct interactions with regulatory proteins and serves as a scaffold for the assembly of a functional preinitiation complex with RNA polymerase II and the general transcription factors.</text>
</comment>
<keyword evidence="1" id="KW-0805">Transcription regulation</keyword>